<evidence type="ECO:0000256" key="2">
    <source>
        <dbReference type="SAM" id="Phobius"/>
    </source>
</evidence>
<keyword evidence="2" id="KW-0812">Transmembrane</keyword>
<sequence>MSNGATFLVQTIFDLFIMAVILRLWMQLARVDYFNPFSQFIVKITSPVLNPLRRVFPTLGRFDIAAAFLATALAALKIFVIVQMQVGAFPYSVLNLFMASIQSVLIITLQLMFWILIIRAILSWFSQGRNPIEFVFAQLTEPMLAPIRRIIPPIGGLDLSVLVLIILVQFVRISIMGAG</sequence>
<dbReference type="PANTHER" id="PTHR33219">
    <property type="entry name" value="YLMG HOMOLOG PROTEIN 2, CHLOROPLASTIC"/>
    <property type="match status" value="1"/>
</dbReference>
<evidence type="ECO:0000313" key="4">
    <source>
        <dbReference type="Proteomes" id="UP000320359"/>
    </source>
</evidence>
<evidence type="ECO:0000313" key="3">
    <source>
        <dbReference type="EMBL" id="TRW47948.1"/>
    </source>
</evidence>
<dbReference type="Pfam" id="PF02325">
    <property type="entry name" value="CCB3_YggT"/>
    <property type="match status" value="2"/>
</dbReference>
<feature type="transmembrane region" description="Helical" evidence="2">
    <location>
        <begin position="94"/>
        <end position="122"/>
    </location>
</feature>
<dbReference type="RefSeq" id="WP_143236587.1">
    <property type="nucleotide sequence ID" value="NZ_VJWL01000005.1"/>
</dbReference>
<reference evidence="3 4" key="1">
    <citation type="submission" date="2019-07" db="EMBL/GenBank/DDBJ databases">
        <authorList>
            <person name="Yang M."/>
            <person name="Zhao D."/>
            <person name="Xiang H."/>
        </authorList>
    </citation>
    <scope>NUCLEOTIDE SEQUENCE [LARGE SCALE GENOMIC DNA]</scope>
    <source>
        <strain evidence="3 4">IM1326</strain>
    </source>
</reference>
<dbReference type="PANTHER" id="PTHR33219:SF14">
    <property type="entry name" value="PROTEIN COFACTOR ASSEMBLY OF COMPLEX C SUBUNIT B CCB3, CHLOROPLASTIC-RELATED"/>
    <property type="match status" value="1"/>
</dbReference>
<comment type="similarity">
    <text evidence="1">Belongs to the YggT family.</text>
</comment>
<protein>
    <submittedName>
        <fullName evidence="3">YggT family protein</fullName>
    </submittedName>
</protein>
<keyword evidence="4" id="KW-1185">Reference proteome</keyword>
<keyword evidence="2" id="KW-1133">Transmembrane helix</keyword>
<proteinExistence type="inferred from homology"/>
<name>A0A552WYQ7_9GAMM</name>
<dbReference type="OrthoDB" id="9806665at2"/>
<evidence type="ECO:0000256" key="1">
    <source>
        <dbReference type="ARBA" id="ARBA00010894"/>
    </source>
</evidence>
<dbReference type="AlphaFoldDB" id="A0A552WYQ7"/>
<organism evidence="3 4">
    <name type="scientific">Aliidiomarina halalkaliphila</name>
    <dbReference type="NCBI Taxonomy" id="2593535"/>
    <lineage>
        <taxon>Bacteria</taxon>
        <taxon>Pseudomonadati</taxon>
        <taxon>Pseudomonadota</taxon>
        <taxon>Gammaproteobacteria</taxon>
        <taxon>Alteromonadales</taxon>
        <taxon>Idiomarinaceae</taxon>
        <taxon>Aliidiomarina</taxon>
    </lineage>
</organism>
<dbReference type="EMBL" id="VJWL01000005">
    <property type="protein sequence ID" value="TRW47948.1"/>
    <property type="molecule type" value="Genomic_DNA"/>
</dbReference>
<dbReference type="GO" id="GO:0016020">
    <property type="term" value="C:membrane"/>
    <property type="evidence" value="ECO:0007669"/>
    <property type="project" value="InterPro"/>
</dbReference>
<feature type="transmembrane region" description="Helical" evidence="2">
    <location>
        <begin position="150"/>
        <end position="171"/>
    </location>
</feature>
<feature type="transmembrane region" description="Helical" evidence="2">
    <location>
        <begin position="64"/>
        <end position="82"/>
    </location>
</feature>
<dbReference type="InterPro" id="IPR003425">
    <property type="entry name" value="CCB3/YggT"/>
</dbReference>
<accession>A0A552WYQ7</accession>
<comment type="caution">
    <text evidence="3">The sequence shown here is derived from an EMBL/GenBank/DDBJ whole genome shotgun (WGS) entry which is preliminary data.</text>
</comment>
<feature type="transmembrane region" description="Helical" evidence="2">
    <location>
        <begin position="7"/>
        <end position="26"/>
    </location>
</feature>
<dbReference type="Proteomes" id="UP000320359">
    <property type="component" value="Unassembled WGS sequence"/>
</dbReference>
<gene>
    <name evidence="3" type="ORF">FM042_11480</name>
</gene>
<keyword evidence="2" id="KW-0472">Membrane</keyword>